<dbReference type="Proteomes" id="UP000247586">
    <property type="component" value="Chromosome"/>
</dbReference>
<proteinExistence type="inferred from homology"/>
<name>A0A2U9IRK3_9CREN</name>
<reference evidence="4" key="3">
    <citation type="submission" date="2020-03" db="EMBL/GenBank/DDBJ databases">
        <title>Sequencing and Assembly of Multiple Reported Metal-Biooxidizing Members of the Extremely Thermoacidophilic Archaeal Family Sulfolobaceae.</title>
        <authorList>
            <person name="Counts J.A."/>
            <person name="Kelly R.M."/>
        </authorList>
    </citation>
    <scope>NUCLEOTIDE SEQUENCE [LARGE SCALE GENOMIC DNA]</scope>
    <source>
        <strain evidence="4">HO1-1</strain>
    </source>
</reference>
<dbReference type="InterPro" id="IPR013320">
    <property type="entry name" value="ConA-like_dom_sf"/>
</dbReference>
<dbReference type="InterPro" id="IPR013319">
    <property type="entry name" value="GH11/12"/>
</dbReference>
<dbReference type="Pfam" id="PF01670">
    <property type="entry name" value="Glyco_hydro_12"/>
    <property type="match status" value="1"/>
</dbReference>
<dbReference type="GO" id="GO:0000272">
    <property type="term" value="P:polysaccharide catabolic process"/>
    <property type="evidence" value="ECO:0007669"/>
    <property type="project" value="InterPro"/>
</dbReference>
<keyword evidence="2" id="KW-0812">Transmembrane</keyword>
<keyword evidence="4" id="KW-1185">Reference proteome</keyword>
<accession>A0A2U9IRK3</accession>
<reference evidence="4" key="2">
    <citation type="submission" date="2020-03" db="EMBL/GenBank/DDBJ databases">
        <title>Complete Genome Sequences of Extremely Thermoacidophilic, Metal-Mobilizing Type-Strain Members of the Archaeal Family Sulfolobaceae: Acidianus brierleyi DSM-1651T, Acidianus sulfidivorans DSM-18786T, Metallosphaera hakonensis DSM-7519T, and Metallosphaera prunae DSM-10039T.</title>
        <authorList>
            <person name="Counts J.A."/>
            <person name="Kelly R.M."/>
        </authorList>
    </citation>
    <scope>NUCLEOTIDE SEQUENCE [LARGE SCALE GENOMIC DNA]</scope>
    <source>
        <strain evidence="4">HO1-1</strain>
    </source>
</reference>
<evidence type="ECO:0008006" key="5">
    <source>
        <dbReference type="Google" id="ProtNLM"/>
    </source>
</evidence>
<dbReference type="RefSeq" id="WP_110368785.1">
    <property type="nucleotide sequence ID" value="NZ_BBBA01000038.1"/>
</dbReference>
<dbReference type="AlphaFoldDB" id="A0A2U9IRK3"/>
<evidence type="ECO:0000313" key="4">
    <source>
        <dbReference type="Proteomes" id="UP000247586"/>
    </source>
</evidence>
<organism evidence="3 4">
    <name type="scientific">Metallosphaera hakonensis JCM 8857 = DSM 7519</name>
    <dbReference type="NCBI Taxonomy" id="1293036"/>
    <lineage>
        <taxon>Archaea</taxon>
        <taxon>Thermoproteota</taxon>
        <taxon>Thermoprotei</taxon>
        <taxon>Sulfolobales</taxon>
        <taxon>Sulfolobaceae</taxon>
        <taxon>Metallosphaera</taxon>
    </lineage>
</organism>
<dbReference type="GeneID" id="36834024"/>
<dbReference type="OrthoDB" id="37142at2157"/>
<evidence type="ECO:0000256" key="1">
    <source>
        <dbReference type="ARBA" id="ARBA00005519"/>
    </source>
</evidence>
<feature type="transmembrane region" description="Helical" evidence="2">
    <location>
        <begin position="34"/>
        <end position="54"/>
    </location>
</feature>
<protein>
    <recommendedName>
        <fullName evidence="5">Cellulase</fullName>
    </recommendedName>
</protein>
<dbReference type="InterPro" id="IPR002594">
    <property type="entry name" value="GH12"/>
</dbReference>
<sequence length="367" mass="41524">MDDDIENVHRVEALLINYIMYKSAVVTLELMRKLLPLAILFIILASISYAFLYLHLRSSFPSSSTFPHESHDNANSSESLASNSQVLYLSPSNSSASFTILGRYQSDSAYSMSEVYTPDGSLLISPFIWNMKYAEGYLNMTYHGSTLNVDINLTHFKPITPTISVDGYPGVMYGQECWFPFAGKSVSPILKLPTPVEGLPQTESYLTYRLWVKNGSIHDFSYDIWLTQNPNVTYLEYPDVEIMIWLYHQANITSKYYVYEGEITERAIVNGTEMNLTFSVYVLSHTGSSNGWIGVYYLSHQQLEGEVGVPLTDMIQASFHFIDRVFPNLNESSFYLDAIQAGMEFSNDITGTAVMGYSLYNWTIQIG</sequence>
<keyword evidence="2" id="KW-1133">Transmembrane helix</keyword>
<dbReference type="SUPFAM" id="SSF49899">
    <property type="entry name" value="Concanavalin A-like lectins/glucanases"/>
    <property type="match status" value="1"/>
</dbReference>
<dbReference type="EMBL" id="CP029287">
    <property type="protein sequence ID" value="AWR98635.1"/>
    <property type="molecule type" value="Genomic_DNA"/>
</dbReference>
<evidence type="ECO:0000256" key="2">
    <source>
        <dbReference type="SAM" id="Phobius"/>
    </source>
</evidence>
<reference evidence="3 4" key="1">
    <citation type="submission" date="2018-05" db="EMBL/GenBank/DDBJ databases">
        <title>Complete Genome Sequences of Extremely Thermoacidophilic, Metal-Mobilizing Type-Strain Members of the Archaeal Family Sulfolobaceae: Acidianus brierleyi DSM-1651T, Acidianus sulfidivorans DSM-18786T, Metallosphaera hakonensis DSM-7519T, and Metallosphaera prunae DSM-10039T.</title>
        <authorList>
            <person name="Counts J.A."/>
            <person name="Kelly R.M."/>
        </authorList>
    </citation>
    <scope>NUCLEOTIDE SEQUENCE [LARGE SCALE GENOMIC DNA]</scope>
    <source>
        <strain evidence="3 4">HO1-1</strain>
    </source>
</reference>
<dbReference type="GO" id="GO:0008810">
    <property type="term" value="F:cellulase activity"/>
    <property type="evidence" value="ECO:0007669"/>
    <property type="project" value="InterPro"/>
</dbReference>
<comment type="similarity">
    <text evidence="1">Belongs to the glycosyl hydrolase 12 (cellulase H) family.</text>
</comment>
<keyword evidence="2" id="KW-0472">Membrane</keyword>
<evidence type="ECO:0000313" key="3">
    <source>
        <dbReference type="EMBL" id="AWR98635.1"/>
    </source>
</evidence>
<dbReference type="Gene3D" id="2.60.120.180">
    <property type="match status" value="1"/>
</dbReference>
<dbReference type="KEGG" id="mhk:DFR87_01740"/>
<gene>
    <name evidence="3" type="ORF">DFR87_01740</name>
</gene>